<proteinExistence type="predicted"/>
<evidence type="ECO:0000313" key="3">
    <source>
        <dbReference type="Proteomes" id="UP001286456"/>
    </source>
</evidence>
<evidence type="ECO:0000256" key="1">
    <source>
        <dbReference type="SAM" id="MobiDB-lite"/>
    </source>
</evidence>
<reference evidence="2" key="1">
    <citation type="journal article" date="2023" name="Mol. Phylogenet. Evol.">
        <title>Genome-scale phylogeny and comparative genomics of the fungal order Sordariales.</title>
        <authorList>
            <person name="Hensen N."/>
            <person name="Bonometti L."/>
            <person name="Westerberg I."/>
            <person name="Brannstrom I.O."/>
            <person name="Guillou S."/>
            <person name="Cros-Aarteil S."/>
            <person name="Calhoun S."/>
            <person name="Haridas S."/>
            <person name="Kuo A."/>
            <person name="Mondo S."/>
            <person name="Pangilinan J."/>
            <person name="Riley R."/>
            <person name="LaButti K."/>
            <person name="Andreopoulos B."/>
            <person name="Lipzen A."/>
            <person name="Chen C."/>
            <person name="Yan M."/>
            <person name="Daum C."/>
            <person name="Ng V."/>
            <person name="Clum A."/>
            <person name="Steindorff A."/>
            <person name="Ohm R.A."/>
            <person name="Martin F."/>
            <person name="Silar P."/>
            <person name="Natvig D.O."/>
            <person name="Lalanne C."/>
            <person name="Gautier V."/>
            <person name="Ament-Velasquez S.L."/>
            <person name="Kruys A."/>
            <person name="Hutchinson M.I."/>
            <person name="Powell A.J."/>
            <person name="Barry K."/>
            <person name="Miller A.N."/>
            <person name="Grigoriev I.V."/>
            <person name="Debuchy R."/>
            <person name="Gladieux P."/>
            <person name="Hiltunen Thoren M."/>
            <person name="Johannesson H."/>
        </authorList>
    </citation>
    <scope>NUCLEOTIDE SEQUENCE</scope>
    <source>
        <strain evidence="2">SMH4131-1</strain>
    </source>
</reference>
<gene>
    <name evidence="2" type="ORF">B0T19DRAFT_397345</name>
</gene>
<evidence type="ECO:0000313" key="2">
    <source>
        <dbReference type="EMBL" id="KAK3337750.1"/>
    </source>
</evidence>
<reference evidence="2" key="2">
    <citation type="submission" date="2023-06" db="EMBL/GenBank/DDBJ databases">
        <authorList>
            <consortium name="Lawrence Berkeley National Laboratory"/>
            <person name="Haridas S."/>
            <person name="Hensen N."/>
            <person name="Bonometti L."/>
            <person name="Westerberg I."/>
            <person name="Brannstrom I.O."/>
            <person name="Guillou S."/>
            <person name="Cros-Aarteil S."/>
            <person name="Calhoun S."/>
            <person name="Kuo A."/>
            <person name="Mondo S."/>
            <person name="Pangilinan J."/>
            <person name="Riley R."/>
            <person name="Labutti K."/>
            <person name="Andreopoulos B."/>
            <person name="Lipzen A."/>
            <person name="Chen C."/>
            <person name="Yanf M."/>
            <person name="Daum C."/>
            <person name="Ng V."/>
            <person name="Clum A."/>
            <person name="Steindorff A."/>
            <person name="Ohm R."/>
            <person name="Martin F."/>
            <person name="Silar P."/>
            <person name="Natvig D."/>
            <person name="Lalanne C."/>
            <person name="Gautier V."/>
            <person name="Ament-Velasquez S.L."/>
            <person name="Kruys A."/>
            <person name="Hutchinson M.I."/>
            <person name="Powell A.J."/>
            <person name="Barry K."/>
            <person name="Miller A.N."/>
            <person name="Grigoriev I.V."/>
            <person name="Debuchy R."/>
            <person name="Gladieux P."/>
            <person name="Thoren M.H."/>
            <person name="Johannesson H."/>
        </authorList>
    </citation>
    <scope>NUCLEOTIDE SEQUENCE</scope>
    <source>
        <strain evidence="2">SMH4131-1</strain>
    </source>
</reference>
<dbReference type="EMBL" id="JAUEPO010000001">
    <property type="protein sequence ID" value="KAK3337750.1"/>
    <property type="molecule type" value="Genomic_DNA"/>
</dbReference>
<keyword evidence="3" id="KW-1185">Reference proteome</keyword>
<dbReference type="AlphaFoldDB" id="A0AAE0J741"/>
<sequence>MPPELKIKYKDFCKLPLWHTCLASIVLRGWWHHYATTTVTINMHVCNCTHFPDNDPHDPNSNLNPDPYKRHWVRLVQEWADLHTRLRLHAGLRDEEEAELRATFDHEARVASADVYEIGEQKAAERGPRFLRLHRCAERWKTRFSGAYWACHDEFVEREQEVEREIVSLRMVEIQAYVQVRQRLLEKYREYMCAQCYANMLKATEGLRKTLGSGRVRKVKGKKDASMELQGHDEDTHARSRRLCS</sequence>
<organism evidence="2 3">
    <name type="scientific">Cercophora scortea</name>
    <dbReference type="NCBI Taxonomy" id="314031"/>
    <lineage>
        <taxon>Eukaryota</taxon>
        <taxon>Fungi</taxon>
        <taxon>Dikarya</taxon>
        <taxon>Ascomycota</taxon>
        <taxon>Pezizomycotina</taxon>
        <taxon>Sordariomycetes</taxon>
        <taxon>Sordariomycetidae</taxon>
        <taxon>Sordariales</taxon>
        <taxon>Lasiosphaeriaceae</taxon>
        <taxon>Cercophora</taxon>
    </lineage>
</organism>
<protein>
    <submittedName>
        <fullName evidence="2">Uncharacterized protein</fullName>
    </submittedName>
</protein>
<dbReference type="Proteomes" id="UP001286456">
    <property type="component" value="Unassembled WGS sequence"/>
</dbReference>
<comment type="caution">
    <text evidence="2">The sequence shown here is derived from an EMBL/GenBank/DDBJ whole genome shotgun (WGS) entry which is preliminary data.</text>
</comment>
<feature type="compositionally biased region" description="Basic and acidic residues" evidence="1">
    <location>
        <begin position="222"/>
        <end position="238"/>
    </location>
</feature>
<feature type="region of interest" description="Disordered" evidence="1">
    <location>
        <begin position="218"/>
        <end position="245"/>
    </location>
</feature>
<accession>A0AAE0J741</accession>
<name>A0AAE0J741_9PEZI</name>